<dbReference type="CDD" id="cd03528">
    <property type="entry name" value="Rieske_RO_ferredoxin"/>
    <property type="match status" value="1"/>
</dbReference>
<evidence type="ECO:0000313" key="8">
    <source>
        <dbReference type="EMBL" id="GAA4787626.1"/>
    </source>
</evidence>
<dbReference type="InterPro" id="IPR017941">
    <property type="entry name" value="Rieske_2Fe-2S"/>
</dbReference>
<dbReference type="Gene3D" id="2.102.10.10">
    <property type="entry name" value="Rieske [2Fe-2S] iron-sulphur domain"/>
    <property type="match status" value="1"/>
</dbReference>
<dbReference type="PANTHER" id="PTHR21496">
    <property type="entry name" value="FERREDOXIN-RELATED"/>
    <property type="match status" value="1"/>
</dbReference>
<reference evidence="9" key="1">
    <citation type="journal article" date="2019" name="Int. J. Syst. Evol. Microbiol.">
        <title>The Global Catalogue of Microorganisms (GCM) 10K type strain sequencing project: providing services to taxonomists for standard genome sequencing and annotation.</title>
        <authorList>
            <consortium name="The Broad Institute Genomics Platform"/>
            <consortium name="The Broad Institute Genome Sequencing Center for Infectious Disease"/>
            <person name="Wu L."/>
            <person name="Ma J."/>
        </authorList>
    </citation>
    <scope>NUCLEOTIDE SEQUENCE [LARGE SCALE GENOMIC DNA]</scope>
    <source>
        <strain evidence="9">JCM 18204</strain>
    </source>
</reference>
<dbReference type="Proteomes" id="UP001499959">
    <property type="component" value="Unassembled WGS sequence"/>
</dbReference>
<keyword evidence="3" id="KW-0408">Iron</keyword>
<dbReference type="RefSeq" id="WP_345302287.1">
    <property type="nucleotide sequence ID" value="NZ_BAABJE010000002.1"/>
</dbReference>
<keyword evidence="1" id="KW-0001">2Fe-2S</keyword>
<dbReference type="Pfam" id="PF00355">
    <property type="entry name" value="Rieske"/>
    <property type="match status" value="1"/>
</dbReference>
<evidence type="ECO:0000256" key="6">
    <source>
        <dbReference type="ARBA" id="ARBA00038001"/>
    </source>
</evidence>
<comment type="caution">
    <text evidence="8">The sequence shown here is derived from an EMBL/GenBank/DDBJ whole genome shotgun (WGS) entry which is preliminary data.</text>
</comment>
<accession>A0ABP9AY76</accession>
<dbReference type="PANTHER" id="PTHR21496:SF0">
    <property type="entry name" value="RIESKE DOMAIN-CONTAINING PROTEIN"/>
    <property type="match status" value="1"/>
</dbReference>
<dbReference type="InterPro" id="IPR036922">
    <property type="entry name" value="Rieske_2Fe-2S_sf"/>
</dbReference>
<evidence type="ECO:0000256" key="3">
    <source>
        <dbReference type="ARBA" id="ARBA00023004"/>
    </source>
</evidence>
<keyword evidence="2" id="KW-0479">Metal-binding</keyword>
<evidence type="ECO:0000313" key="9">
    <source>
        <dbReference type="Proteomes" id="UP001499959"/>
    </source>
</evidence>
<proteinExistence type="inferred from homology"/>
<comment type="similarity">
    <text evidence="6">Belongs to the bacterial ring-hydroxylating dioxygenase ferredoxin component family.</text>
</comment>
<name>A0ABP9AY76_9GAMM</name>
<keyword evidence="9" id="KW-1185">Reference proteome</keyword>
<feature type="domain" description="Rieske" evidence="7">
    <location>
        <begin position="4"/>
        <end position="113"/>
    </location>
</feature>
<gene>
    <name evidence="8" type="ORF">GCM10023307_10870</name>
</gene>
<dbReference type="EMBL" id="BAABJE010000002">
    <property type="protein sequence ID" value="GAA4787626.1"/>
    <property type="molecule type" value="Genomic_DNA"/>
</dbReference>
<evidence type="ECO:0000256" key="5">
    <source>
        <dbReference type="ARBA" id="ARBA00034078"/>
    </source>
</evidence>
<sequence>MTQHVVCEVDELPVGKMKAFTVAGETLVVYHLDDGFFATQASCTHLFGPLAKGKIVDGCKVQCPLHRARFDIRTGEVIDWANFPPGIQLLNAVRAQKALKTYKTSVKGNQVRVKID</sequence>
<organism evidence="8 9">
    <name type="scientific">Lysobacter hankyongensis</name>
    <dbReference type="NCBI Taxonomy" id="1176535"/>
    <lineage>
        <taxon>Bacteria</taxon>
        <taxon>Pseudomonadati</taxon>
        <taxon>Pseudomonadota</taxon>
        <taxon>Gammaproteobacteria</taxon>
        <taxon>Lysobacterales</taxon>
        <taxon>Lysobacteraceae</taxon>
        <taxon>Lysobacter</taxon>
    </lineage>
</organism>
<dbReference type="PROSITE" id="PS51296">
    <property type="entry name" value="RIESKE"/>
    <property type="match status" value="1"/>
</dbReference>
<protein>
    <recommendedName>
        <fullName evidence="7">Rieske domain-containing protein</fullName>
    </recommendedName>
</protein>
<evidence type="ECO:0000259" key="7">
    <source>
        <dbReference type="PROSITE" id="PS51296"/>
    </source>
</evidence>
<evidence type="ECO:0000256" key="2">
    <source>
        <dbReference type="ARBA" id="ARBA00022723"/>
    </source>
</evidence>
<evidence type="ECO:0000256" key="1">
    <source>
        <dbReference type="ARBA" id="ARBA00022714"/>
    </source>
</evidence>
<comment type="cofactor">
    <cofactor evidence="5">
        <name>[2Fe-2S] cluster</name>
        <dbReference type="ChEBI" id="CHEBI:190135"/>
    </cofactor>
</comment>
<keyword evidence="4" id="KW-0411">Iron-sulfur</keyword>
<evidence type="ECO:0000256" key="4">
    <source>
        <dbReference type="ARBA" id="ARBA00023014"/>
    </source>
</evidence>
<dbReference type="SUPFAM" id="SSF50022">
    <property type="entry name" value="ISP domain"/>
    <property type="match status" value="1"/>
</dbReference>